<dbReference type="InterPro" id="IPR033749">
    <property type="entry name" value="Polyprenyl_synt_CS"/>
</dbReference>
<dbReference type="CDD" id="cd00685">
    <property type="entry name" value="Trans_IPPS_HT"/>
    <property type="match status" value="1"/>
</dbReference>
<keyword evidence="5" id="KW-1185">Reference proteome</keyword>
<dbReference type="SFLD" id="SFLDG01017">
    <property type="entry name" value="Polyprenyl_Transferase_Like"/>
    <property type="match status" value="1"/>
</dbReference>
<dbReference type="Gene3D" id="1.10.600.10">
    <property type="entry name" value="Farnesyl Diphosphate Synthase"/>
    <property type="match status" value="1"/>
</dbReference>
<comment type="similarity">
    <text evidence="3">Belongs to the FPP/GGPP synthase family.</text>
</comment>
<evidence type="ECO:0000256" key="2">
    <source>
        <dbReference type="ARBA" id="ARBA00022842"/>
    </source>
</evidence>
<dbReference type="InterPro" id="IPR008949">
    <property type="entry name" value="Isoprenoid_synthase_dom_sf"/>
</dbReference>
<gene>
    <name evidence="4" type="ORF">O0235_14155</name>
</gene>
<dbReference type="SUPFAM" id="SSF48576">
    <property type="entry name" value="Terpenoid synthases"/>
    <property type="match status" value="1"/>
</dbReference>
<evidence type="ECO:0000313" key="4">
    <source>
        <dbReference type="EMBL" id="WBL35894.1"/>
    </source>
</evidence>
<dbReference type="EMBL" id="CP115149">
    <property type="protein sequence ID" value="WBL35894.1"/>
    <property type="molecule type" value="Genomic_DNA"/>
</dbReference>
<name>A0ABY7M5V7_9CHLR</name>
<keyword evidence="3" id="KW-0808">Transferase</keyword>
<dbReference type="Proteomes" id="UP001212803">
    <property type="component" value="Chromosome"/>
</dbReference>
<evidence type="ECO:0000256" key="1">
    <source>
        <dbReference type="ARBA" id="ARBA00022723"/>
    </source>
</evidence>
<reference evidence="4 5" key="1">
    <citation type="journal article" date="2023" name="ISME J.">
        <title>Thermophilic Dehalococcoidia with unusual traits shed light on an unexpected past.</title>
        <authorList>
            <person name="Palmer M."/>
            <person name="Covington J.K."/>
            <person name="Zhou E.M."/>
            <person name="Thomas S.C."/>
            <person name="Habib N."/>
            <person name="Seymour C.O."/>
            <person name="Lai D."/>
            <person name="Johnston J."/>
            <person name="Hashimi A."/>
            <person name="Jiao J.Y."/>
            <person name="Muok A.R."/>
            <person name="Liu L."/>
            <person name="Xian W.D."/>
            <person name="Zhi X.Y."/>
            <person name="Li M.M."/>
            <person name="Silva L.P."/>
            <person name="Bowen B.P."/>
            <person name="Louie K."/>
            <person name="Briegel A."/>
            <person name="Pett-Ridge J."/>
            <person name="Weber P.K."/>
            <person name="Tocheva E.I."/>
            <person name="Woyke T."/>
            <person name="Northen T.R."/>
            <person name="Mayali X."/>
            <person name="Li W.J."/>
            <person name="Hedlund B.P."/>
        </authorList>
    </citation>
    <scope>NUCLEOTIDE SEQUENCE [LARGE SCALE GENOMIC DNA]</scope>
    <source>
        <strain evidence="4 5">YIM 72310</strain>
    </source>
</reference>
<organism evidence="4 5">
    <name type="scientific">Tepidiforma flava</name>
    <dbReference type="NCBI Taxonomy" id="3004094"/>
    <lineage>
        <taxon>Bacteria</taxon>
        <taxon>Bacillati</taxon>
        <taxon>Chloroflexota</taxon>
        <taxon>Tepidiformia</taxon>
        <taxon>Tepidiformales</taxon>
        <taxon>Tepidiformaceae</taxon>
        <taxon>Tepidiforma</taxon>
    </lineage>
</organism>
<proteinExistence type="inferred from homology"/>
<accession>A0ABY7M5V7</accession>
<evidence type="ECO:0000256" key="3">
    <source>
        <dbReference type="RuleBase" id="RU004466"/>
    </source>
</evidence>
<keyword evidence="2" id="KW-0460">Magnesium</keyword>
<evidence type="ECO:0000313" key="5">
    <source>
        <dbReference type="Proteomes" id="UP001212803"/>
    </source>
</evidence>
<dbReference type="SFLD" id="SFLDS00005">
    <property type="entry name" value="Isoprenoid_Synthase_Type_I"/>
    <property type="match status" value="1"/>
</dbReference>
<sequence length="333" mass="35316">MSLPPEFLGRLALIEEALRRALAEGPAELVRMSRYVLGWEDADGRPSAGGGKRLRPLLCLEVAAAAGADPAQALPGAVAVELVHNFSLVHDDIQDGDALRHGRPTAWQVVGAPQAINLGNFLYTRGLRQLADSRLPGAPLALAILFEAVERMVAGQWADIAFEDAESVTEEDYLAMVEGKTGALLGAAAGIGAALAGAPRGTVDAFRAWGERLGLAFQVQDDYLGAWGDAAATGKSTSSDIARRKKTLPVVFALASDGSGDALRAIYRAAPAPEDDTAKVLELLETSGAREHTRALARRFSAEAEALLADIAIADDARDRLRTFARFIAERDR</sequence>
<dbReference type="Pfam" id="PF00348">
    <property type="entry name" value="polyprenyl_synt"/>
    <property type="match status" value="1"/>
</dbReference>
<protein>
    <submittedName>
        <fullName evidence="4">Polyprenyl synthetase family protein</fullName>
    </submittedName>
</protein>
<dbReference type="InterPro" id="IPR000092">
    <property type="entry name" value="Polyprenyl_synt"/>
</dbReference>
<keyword evidence="1" id="KW-0479">Metal-binding</keyword>
<dbReference type="PROSITE" id="PS00444">
    <property type="entry name" value="POLYPRENYL_SYNTHASE_2"/>
    <property type="match status" value="1"/>
</dbReference>
<dbReference type="RefSeq" id="WP_270056419.1">
    <property type="nucleotide sequence ID" value="NZ_CP115149.1"/>
</dbReference>
<dbReference type="PANTHER" id="PTHR12001:SF86">
    <property type="entry name" value="GERANYLGERANYL DIPHOSPHATE SYNTHASE"/>
    <property type="match status" value="1"/>
</dbReference>
<dbReference type="PANTHER" id="PTHR12001">
    <property type="entry name" value="GERANYLGERANYL PYROPHOSPHATE SYNTHASE"/>
    <property type="match status" value="1"/>
</dbReference>